<reference evidence="2" key="1">
    <citation type="journal article" date="2014" name="Nat. Genet.">
        <title>A reference genome for common bean and genome-wide analysis of dual domestications.</title>
        <authorList>
            <person name="Schmutz J."/>
            <person name="McClean P.E."/>
            <person name="Mamidi S."/>
            <person name="Wu G.A."/>
            <person name="Cannon S.B."/>
            <person name="Grimwood J."/>
            <person name="Jenkins J."/>
            <person name="Shu S."/>
            <person name="Song Q."/>
            <person name="Chavarro C."/>
            <person name="Torres-Torres M."/>
            <person name="Geffroy V."/>
            <person name="Moghaddam S.M."/>
            <person name="Gao D."/>
            <person name="Abernathy B."/>
            <person name="Barry K."/>
            <person name="Blair M."/>
            <person name="Brick M.A."/>
            <person name="Chovatia M."/>
            <person name="Gepts P."/>
            <person name="Goodstein D.M."/>
            <person name="Gonzales M."/>
            <person name="Hellsten U."/>
            <person name="Hyten D.L."/>
            <person name="Jia G."/>
            <person name="Kelly J.D."/>
            <person name="Kudrna D."/>
            <person name="Lee R."/>
            <person name="Richard M.M."/>
            <person name="Miklas P.N."/>
            <person name="Osorno J.M."/>
            <person name="Rodrigues J."/>
            <person name="Thareau V."/>
            <person name="Urrea C.A."/>
            <person name="Wang M."/>
            <person name="Yu Y."/>
            <person name="Zhang M."/>
            <person name="Wing R.A."/>
            <person name="Cregan P.B."/>
            <person name="Rokhsar D.S."/>
            <person name="Jackson S.A."/>
        </authorList>
    </citation>
    <scope>NUCLEOTIDE SEQUENCE [LARGE SCALE GENOMIC DNA]</scope>
    <source>
        <strain evidence="2">cv. G19833</strain>
    </source>
</reference>
<keyword evidence="2" id="KW-1185">Reference proteome</keyword>
<evidence type="ECO:0000313" key="2">
    <source>
        <dbReference type="Proteomes" id="UP000000226"/>
    </source>
</evidence>
<dbReference type="AlphaFoldDB" id="V7AKF0"/>
<dbReference type="OrthoDB" id="1435444at2759"/>
<proteinExistence type="predicted"/>
<evidence type="ECO:0000313" key="1">
    <source>
        <dbReference type="EMBL" id="ESW05328.1"/>
    </source>
</evidence>
<protein>
    <submittedName>
        <fullName evidence="1">Uncharacterized protein</fullName>
    </submittedName>
</protein>
<sequence>MQASLSNQKNTEASIRNLETQVGQLAKQLADNQGSQFSANTQTNPKEHCNSITTRSGIIIGKGIGKNLVWGGGFKR</sequence>
<dbReference type="OMA" id="CNSITTR"/>
<accession>V7AKF0</accession>
<dbReference type="Gramene" id="ESW05328">
    <property type="protein sequence ID" value="ESW05328"/>
    <property type="gene ID" value="PHAVU_011G170900g"/>
</dbReference>
<dbReference type="EMBL" id="CM002298">
    <property type="protein sequence ID" value="ESW05328.1"/>
    <property type="molecule type" value="Genomic_DNA"/>
</dbReference>
<dbReference type="Proteomes" id="UP000000226">
    <property type="component" value="Chromosome 11"/>
</dbReference>
<organism evidence="1 2">
    <name type="scientific">Phaseolus vulgaris</name>
    <name type="common">Kidney bean</name>
    <name type="synonym">French bean</name>
    <dbReference type="NCBI Taxonomy" id="3885"/>
    <lineage>
        <taxon>Eukaryota</taxon>
        <taxon>Viridiplantae</taxon>
        <taxon>Streptophyta</taxon>
        <taxon>Embryophyta</taxon>
        <taxon>Tracheophyta</taxon>
        <taxon>Spermatophyta</taxon>
        <taxon>Magnoliopsida</taxon>
        <taxon>eudicotyledons</taxon>
        <taxon>Gunneridae</taxon>
        <taxon>Pentapetalae</taxon>
        <taxon>rosids</taxon>
        <taxon>fabids</taxon>
        <taxon>Fabales</taxon>
        <taxon>Fabaceae</taxon>
        <taxon>Papilionoideae</taxon>
        <taxon>50 kb inversion clade</taxon>
        <taxon>NPAAA clade</taxon>
        <taxon>indigoferoid/millettioid clade</taxon>
        <taxon>Phaseoleae</taxon>
        <taxon>Phaseolus</taxon>
    </lineage>
</organism>
<gene>
    <name evidence="1" type="ORF">PHAVU_011G170900g</name>
</gene>
<name>V7AKF0_PHAVU</name>